<organism evidence="1 2">
    <name type="scientific">Colletotrichum kahawae</name>
    <name type="common">Coffee berry disease fungus</name>
    <dbReference type="NCBI Taxonomy" id="34407"/>
    <lineage>
        <taxon>Eukaryota</taxon>
        <taxon>Fungi</taxon>
        <taxon>Dikarya</taxon>
        <taxon>Ascomycota</taxon>
        <taxon>Pezizomycotina</taxon>
        <taxon>Sordariomycetes</taxon>
        <taxon>Hypocreomycetidae</taxon>
        <taxon>Glomerellales</taxon>
        <taxon>Glomerellaceae</taxon>
        <taxon>Colletotrichum</taxon>
        <taxon>Colletotrichum gloeosporioides species complex</taxon>
    </lineage>
</organism>
<evidence type="ECO:0000313" key="2">
    <source>
        <dbReference type="Proteomes" id="UP001281614"/>
    </source>
</evidence>
<accession>A0AAD9YTY5</accession>
<name>A0AAD9YTY5_COLKA</name>
<comment type="caution">
    <text evidence="1">The sequence shown here is derived from an EMBL/GenBank/DDBJ whole genome shotgun (WGS) entry which is preliminary data.</text>
</comment>
<evidence type="ECO:0000313" key="1">
    <source>
        <dbReference type="EMBL" id="KAK2779399.1"/>
    </source>
</evidence>
<dbReference type="EMBL" id="VYYT01000003">
    <property type="protein sequence ID" value="KAK2779399.1"/>
    <property type="molecule type" value="Genomic_DNA"/>
</dbReference>
<dbReference type="AlphaFoldDB" id="A0AAD9YTY5"/>
<dbReference type="Proteomes" id="UP001281614">
    <property type="component" value="Unassembled WGS sequence"/>
</dbReference>
<reference evidence="1" key="1">
    <citation type="submission" date="2023-02" db="EMBL/GenBank/DDBJ databases">
        <title>Colletotrichum kahawae CIFC_Que2 genome sequencing and assembly.</title>
        <authorList>
            <person name="Baroncelli R."/>
        </authorList>
    </citation>
    <scope>NUCLEOTIDE SEQUENCE</scope>
    <source>
        <strain evidence="1">CIFC_Que2</strain>
    </source>
</reference>
<keyword evidence="2" id="KW-1185">Reference proteome</keyword>
<proteinExistence type="predicted"/>
<sequence length="161" mass="17692">MSSFRIEAVAGCNAAAWHMESVDAYAPGPYRALVAASEVTSNCLSTTSPGRVLPDQSGVRSVETVHRGRTDAPGRSTRSPVLRIRIHRGSIATSLTWTSQSPGDERQTLSPSWTTEVSVHYSKSDEEPTRRVTMTDLPRKYTGELEFMMFQTRALFTSPLG</sequence>
<gene>
    <name evidence="1" type="ORF">CKAH01_11322</name>
</gene>
<protein>
    <submittedName>
        <fullName evidence="1">Uncharacterized protein</fullName>
    </submittedName>
</protein>